<accession>A0A316C697</accession>
<evidence type="ECO:0000313" key="1">
    <source>
        <dbReference type="EMBL" id="PWJ85250.1"/>
    </source>
</evidence>
<dbReference type="Proteomes" id="UP000245396">
    <property type="component" value="Unassembled WGS sequence"/>
</dbReference>
<name>A0A316C697_PSESE</name>
<dbReference type="AlphaFoldDB" id="A0A316C697"/>
<keyword evidence="2" id="KW-1185">Reference proteome</keyword>
<gene>
    <name evidence="1" type="ORF">C7441_103105</name>
</gene>
<sequence length="48" mass="5108">MSAMKSEADRIRAQYAALTKHYRAIGPAAILAAVLAAKKRKPSANKPA</sequence>
<proteinExistence type="predicted"/>
<dbReference type="EMBL" id="QGGG01000003">
    <property type="protein sequence ID" value="PWJ85250.1"/>
    <property type="molecule type" value="Genomic_DNA"/>
</dbReference>
<comment type="caution">
    <text evidence="1">The sequence shown here is derived from an EMBL/GenBank/DDBJ whole genome shotgun (WGS) entry which is preliminary data.</text>
</comment>
<protein>
    <submittedName>
        <fullName evidence="1">Uncharacterized protein</fullName>
    </submittedName>
</protein>
<reference evidence="1 2" key="1">
    <citation type="submission" date="2018-05" db="EMBL/GenBank/DDBJ databases">
        <title>Genomic Encyclopedia of Type Strains, Phase IV (KMG-IV): sequencing the most valuable type-strain genomes for metagenomic binning, comparative biology and taxonomic classification.</title>
        <authorList>
            <person name="Goeker M."/>
        </authorList>
    </citation>
    <scope>NUCLEOTIDE SEQUENCE [LARGE SCALE GENOMIC DNA]</scope>
    <source>
        <strain evidence="1 2">DSM 6986</strain>
    </source>
</reference>
<organism evidence="1 2">
    <name type="scientific">Pseudaminobacter salicylatoxidans</name>
    <dbReference type="NCBI Taxonomy" id="93369"/>
    <lineage>
        <taxon>Bacteria</taxon>
        <taxon>Pseudomonadati</taxon>
        <taxon>Pseudomonadota</taxon>
        <taxon>Alphaproteobacteria</taxon>
        <taxon>Hyphomicrobiales</taxon>
        <taxon>Phyllobacteriaceae</taxon>
        <taxon>Pseudaminobacter</taxon>
    </lineage>
</organism>
<evidence type="ECO:0000313" key="2">
    <source>
        <dbReference type="Proteomes" id="UP000245396"/>
    </source>
</evidence>